<protein>
    <submittedName>
        <fullName evidence="1">Uncharacterized protein</fullName>
    </submittedName>
</protein>
<evidence type="ECO:0000313" key="1">
    <source>
        <dbReference type="EMBL" id="GFR70000.1"/>
    </source>
</evidence>
<dbReference type="AlphaFoldDB" id="A0AAV4FB29"/>
<reference evidence="1 2" key="1">
    <citation type="journal article" date="2021" name="Elife">
        <title>Chloroplast acquisition without the gene transfer in kleptoplastic sea slugs, Plakobranchus ocellatus.</title>
        <authorList>
            <person name="Maeda T."/>
            <person name="Takahashi S."/>
            <person name="Yoshida T."/>
            <person name="Shimamura S."/>
            <person name="Takaki Y."/>
            <person name="Nagai Y."/>
            <person name="Toyoda A."/>
            <person name="Suzuki Y."/>
            <person name="Arimoto A."/>
            <person name="Ishii H."/>
            <person name="Satoh N."/>
            <person name="Nishiyama T."/>
            <person name="Hasebe M."/>
            <person name="Maruyama T."/>
            <person name="Minagawa J."/>
            <person name="Obokata J."/>
            <person name="Shigenobu S."/>
        </authorList>
    </citation>
    <scope>NUCLEOTIDE SEQUENCE [LARGE SCALE GENOMIC DNA]</scope>
</reference>
<evidence type="ECO:0000313" key="2">
    <source>
        <dbReference type="Proteomes" id="UP000762676"/>
    </source>
</evidence>
<dbReference type="Proteomes" id="UP000762676">
    <property type="component" value="Unassembled WGS sequence"/>
</dbReference>
<sequence>MTLATDLLPGGTSEDYAEHLVQTIDSIVKVHAEMFGKEGLQFMSSVVQTFHCTMRDRASVNHCTAVRLMTRLNVQRWKGRSNGFQGIPEVPGNTQQFASALRRKPPTIVFHLGDSIFYLKDQLLTYLKSQCSQQKLRLAFDLSTAVSRILPHKRYATKWGPGHVMICTITMAHKAFIMQLHKTEEGQCHRCKDRIRPFITVCFDQIFEPVKWLHWERRADADKKLDVYGYEELSGQVLMLQDFAENRKAIYAGKVKSAHFSKAQIALHPFVCFYGNAEGQLVRHVAMIFSMTLATTFTLSTTSPS</sequence>
<comment type="caution">
    <text evidence="1">The sequence shown here is derived from an EMBL/GenBank/DDBJ whole genome shotgun (WGS) entry which is preliminary data.</text>
</comment>
<dbReference type="EMBL" id="BMAT01004190">
    <property type="protein sequence ID" value="GFR70000.1"/>
    <property type="molecule type" value="Genomic_DNA"/>
</dbReference>
<keyword evidence="2" id="KW-1185">Reference proteome</keyword>
<organism evidence="1 2">
    <name type="scientific">Elysia marginata</name>
    <dbReference type="NCBI Taxonomy" id="1093978"/>
    <lineage>
        <taxon>Eukaryota</taxon>
        <taxon>Metazoa</taxon>
        <taxon>Spiralia</taxon>
        <taxon>Lophotrochozoa</taxon>
        <taxon>Mollusca</taxon>
        <taxon>Gastropoda</taxon>
        <taxon>Heterobranchia</taxon>
        <taxon>Euthyneura</taxon>
        <taxon>Panpulmonata</taxon>
        <taxon>Sacoglossa</taxon>
        <taxon>Placobranchoidea</taxon>
        <taxon>Plakobranchidae</taxon>
        <taxon>Elysia</taxon>
    </lineage>
</organism>
<proteinExistence type="predicted"/>
<accession>A0AAV4FB29</accession>
<name>A0AAV4FB29_9GAST</name>
<gene>
    <name evidence="1" type="ORF">ElyMa_002061900</name>
</gene>